<reference evidence="1" key="1">
    <citation type="submission" date="2014-07" db="EMBL/GenBank/DDBJ databases">
        <authorList>
            <person name="Martin A.A"/>
            <person name="De Silva N."/>
        </authorList>
    </citation>
    <scope>NUCLEOTIDE SEQUENCE</scope>
</reference>
<evidence type="ECO:0000313" key="1">
    <source>
        <dbReference type="Proteomes" id="UP000035680"/>
    </source>
</evidence>
<name>A0A0K0G627_STRVS</name>
<proteinExistence type="predicted"/>
<organism evidence="1 2">
    <name type="scientific">Strongyloides venezuelensis</name>
    <name type="common">Threadworm</name>
    <dbReference type="NCBI Taxonomy" id="75913"/>
    <lineage>
        <taxon>Eukaryota</taxon>
        <taxon>Metazoa</taxon>
        <taxon>Ecdysozoa</taxon>
        <taxon>Nematoda</taxon>
        <taxon>Chromadorea</taxon>
        <taxon>Rhabditida</taxon>
        <taxon>Tylenchina</taxon>
        <taxon>Panagrolaimomorpha</taxon>
        <taxon>Strongyloidoidea</taxon>
        <taxon>Strongyloididae</taxon>
        <taxon>Strongyloides</taxon>
    </lineage>
</organism>
<keyword evidence="1" id="KW-1185">Reference proteome</keyword>
<dbReference type="Proteomes" id="UP000035680">
    <property type="component" value="Unassembled WGS sequence"/>
</dbReference>
<accession>A0A0K0G627</accession>
<dbReference type="WBParaSite" id="SVE_2020600.1">
    <property type="protein sequence ID" value="SVE_2020600.1"/>
    <property type="gene ID" value="SVE_2020600"/>
</dbReference>
<reference evidence="2" key="2">
    <citation type="submission" date="2015-08" db="UniProtKB">
        <authorList>
            <consortium name="WormBaseParasite"/>
        </authorList>
    </citation>
    <scope>IDENTIFICATION</scope>
</reference>
<dbReference type="AlphaFoldDB" id="A0A0K0G627"/>
<protein>
    <submittedName>
        <fullName evidence="2">Uncharacterized protein</fullName>
    </submittedName>
</protein>
<evidence type="ECO:0000313" key="2">
    <source>
        <dbReference type="WBParaSite" id="SVE_2020600.1"/>
    </source>
</evidence>
<sequence>MAIVEECYDLTNNEVSDYNSDERITQEETMSEIFRGLYNLRTYMKNLKIDDCFSLIAHLEYKLVNYVTNHSS</sequence>